<evidence type="ECO:0000313" key="3">
    <source>
        <dbReference type="Proteomes" id="UP001597063"/>
    </source>
</evidence>
<dbReference type="Proteomes" id="UP001597063">
    <property type="component" value="Unassembled WGS sequence"/>
</dbReference>
<protein>
    <recommendedName>
        <fullName evidence="1">Protein kinase domain-containing protein</fullName>
    </recommendedName>
</protein>
<dbReference type="Gene3D" id="1.10.510.10">
    <property type="entry name" value="Transferase(Phosphotransferase) domain 1"/>
    <property type="match status" value="1"/>
</dbReference>
<dbReference type="RefSeq" id="WP_165503063.1">
    <property type="nucleotide sequence ID" value="NZ_CAACUY010000123.1"/>
</dbReference>
<dbReference type="InterPro" id="IPR003615">
    <property type="entry name" value="HNH_nuc"/>
</dbReference>
<dbReference type="InterPro" id="IPR000719">
    <property type="entry name" value="Prot_kinase_dom"/>
</dbReference>
<dbReference type="PROSITE" id="PS50011">
    <property type="entry name" value="PROTEIN_KINASE_DOM"/>
    <property type="match status" value="1"/>
</dbReference>
<accession>A0ABW2XXT3</accession>
<dbReference type="SUPFAM" id="SSF56112">
    <property type="entry name" value="Protein kinase-like (PK-like)"/>
    <property type="match status" value="1"/>
</dbReference>
<name>A0ABW2XXT3_9ACTN</name>
<sequence length="417" mass="43790">MPASERTRRELFRRGGGRCAMCQRFLVIDAGPGGAGYHIAEAAHIVAEAADGPRGRGDRPADVNGIANLVLLCPSDHRTIDKGAGARLWPPDKLLRLKRDHEAWTAVLASRPPQPSGDPVPARTPPGPGTVIVVDGEPYRLCGGTRGVRDVARHADGAFEVTAEGDGSAVWCQGHAYGEGGTEGHAWLRRSEAEPGAGTLRAALADEAALLLDLPALPGLPRLLGVDMTAEAVTLVTAMPSPLTVHDRLARAGLLPGPDELALLARALPPLGEALGRLHDRGSAHRALSPGTLLMPALDTVMLRDLGLASTPPRAGERDDPCHAPEQAAGTVLPGPPADVHRLARVLYELITGCSPGRRARQVAPSTLNPAVPARWDAAFRDALAADPAHRPDVRRFAAALRAGTRTAVRAPRGRGR</sequence>
<reference evidence="3" key="1">
    <citation type="journal article" date="2019" name="Int. J. Syst. Evol. Microbiol.">
        <title>The Global Catalogue of Microorganisms (GCM) 10K type strain sequencing project: providing services to taxonomists for standard genome sequencing and annotation.</title>
        <authorList>
            <consortium name="The Broad Institute Genomics Platform"/>
            <consortium name="The Broad Institute Genome Sequencing Center for Infectious Disease"/>
            <person name="Wu L."/>
            <person name="Ma J."/>
        </authorList>
    </citation>
    <scope>NUCLEOTIDE SEQUENCE [LARGE SCALE GENOMIC DNA]</scope>
    <source>
        <strain evidence="3">JCM 9371</strain>
    </source>
</reference>
<keyword evidence="3" id="KW-1185">Reference proteome</keyword>
<evidence type="ECO:0000259" key="1">
    <source>
        <dbReference type="PROSITE" id="PS50011"/>
    </source>
</evidence>
<proteinExistence type="predicted"/>
<dbReference type="EMBL" id="JBHTGP010000018">
    <property type="protein sequence ID" value="MFD0689827.1"/>
    <property type="molecule type" value="Genomic_DNA"/>
</dbReference>
<dbReference type="CDD" id="cd00085">
    <property type="entry name" value="HNHc"/>
    <property type="match status" value="1"/>
</dbReference>
<feature type="domain" description="Protein kinase" evidence="1">
    <location>
        <begin position="148"/>
        <end position="409"/>
    </location>
</feature>
<organism evidence="2 3">
    <name type="scientific">Actinomadura fibrosa</name>
    <dbReference type="NCBI Taxonomy" id="111802"/>
    <lineage>
        <taxon>Bacteria</taxon>
        <taxon>Bacillati</taxon>
        <taxon>Actinomycetota</taxon>
        <taxon>Actinomycetes</taxon>
        <taxon>Streptosporangiales</taxon>
        <taxon>Thermomonosporaceae</taxon>
        <taxon>Actinomadura</taxon>
    </lineage>
</organism>
<gene>
    <name evidence="2" type="ORF">ACFQZM_35430</name>
</gene>
<dbReference type="InterPro" id="IPR011009">
    <property type="entry name" value="Kinase-like_dom_sf"/>
</dbReference>
<evidence type="ECO:0000313" key="2">
    <source>
        <dbReference type="EMBL" id="MFD0689827.1"/>
    </source>
</evidence>
<comment type="caution">
    <text evidence="2">The sequence shown here is derived from an EMBL/GenBank/DDBJ whole genome shotgun (WGS) entry which is preliminary data.</text>
</comment>